<feature type="binding site" evidence="13">
    <location>
        <begin position="236"/>
        <end position="238"/>
    </location>
    <ligand>
        <name>substrate</name>
    </ligand>
</feature>
<proteinExistence type="inferred from homology"/>
<comment type="catalytic activity">
    <reaction evidence="10">
        <text>nicotinate beta-D-ribonucleotide + CO2 + diphosphate = quinolinate + 5-phospho-alpha-D-ribose 1-diphosphate + 2 H(+)</text>
        <dbReference type="Rhea" id="RHEA:12733"/>
        <dbReference type="ChEBI" id="CHEBI:15378"/>
        <dbReference type="ChEBI" id="CHEBI:16526"/>
        <dbReference type="ChEBI" id="CHEBI:29959"/>
        <dbReference type="ChEBI" id="CHEBI:33019"/>
        <dbReference type="ChEBI" id="CHEBI:57502"/>
        <dbReference type="ChEBI" id="CHEBI:58017"/>
        <dbReference type="EC" id="2.4.2.19"/>
    </reaction>
</comment>
<evidence type="ECO:0000256" key="11">
    <source>
        <dbReference type="ARBA" id="ARBA00069173"/>
    </source>
</evidence>
<feature type="binding site" evidence="13">
    <location>
        <position position="162"/>
    </location>
    <ligand>
        <name>substrate</name>
    </ligand>
</feature>
<keyword evidence="6" id="KW-0662">Pyridine nucleotide biosynthesis</keyword>
<dbReference type="EMBL" id="CM001402">
    <property type="protein sequence ID" value="EHO43106.1"/>
    <property type="molecule type" value="Genomic_DNA"/>
</dbReference>
<evidence type="ECO:0000256" key="1">
    <source>
        <dbReference type="ARBA" id="ARBA00003237"/>
    </source>
</evidence>
<reference evidence="16 19" key="2">
    <citation type="submission" date="2016-11" db="EMBL/GenBank/DDBJ databases">
        <title>Genomic analysis of Caldithrix abyssi and proposal of a novel bacterial phylum Caldithrichaeota.</title>
        <authorList>
            <person name="Kublanov I."/>
            <person name="Sigalova O."/>
            <person name="Gavrilov S."/>
            <person name="Lebedinsky A."/>
            <person name="Ivanova N."/>
            <person name="Daum C."/>
            <person name="Reddy T."/>
            <person name="Klenk H.P."/>
            <person name="Goker M."/>
            <person name="Reva O."/>
            <person name="Miroshnichenko M."/>
            <person name="Kyprides N."/>
            <person name="Woyke T."/>
            <person name="Gelfand M."/>
        </authorList>
    </citation>
    <scope>NUCLEOTIDE SEQUENCE [LARGE SCALE GENOMIC DNA]</scope>
    <source>
        <strain evidence="16 19">LF13</strain>
    </source>
</reference>
<dbReference type="Pfam" id="PF02749">
    <property type="entry name" value="QRPTase_N"/>
    <property type="match status" value="1"/>
</dbReference>
<dbReference type="GO" id="GO:0034213">
    <property type="term" value="P:quinolinate catabolic process"/>
    <property type="evidence" value="ECO:0007669"/>
    <property type="project" value="TreeGrafter"/>
</dbReference>
<dbReference type="KEGG" id="caby:Cabys_2440"/>
<dbReference type="HOGENOM" id="CLU_039622_0_1_0"/>
<dbReference type="FunFam" id="3.90.1170.20:FF:000001">
    <property type="entry name" value="Nicotinate-nucleotide diphosphorylase (Carboxylating)"/>
    <property type="match status" value="1"/>
</dbReference>
<reference evidence="17 18" key="1">
    <citation type="submission" date="2011-09" db="EMBL/GenBank/DDBJ databases">
        <title>The permanent draft genome of Caldithrix abyssi DSM 13497.</title>
        <authorList>
            <consortium name="US DOE Joint Genome Institute (JGI-PGF)"/>
            <person name="Lucas S."/>
            <person name="Han J."/>
            <person name="Lapidus A."/>
            <person name="Bruce D."/>
            <person name="Goodwin L."/>
            <person name="Pitluck S."/>
            <person name="Peters L."/>
            <person name="Kyrpides N."/>
            <person name="Mavromatis K."/>
            <person name="Ivanova N."/>
            <person name="Mikhailova N."/>
            <person name="Chertkov O."/>
            <person name="Detter J.C."/>
            <person name="Tapia R."/>
            <person name="Han C."/>
            <person name="Land M."/>
            <person name="Hauser L."/>
            <person name="Markowitz V."/>
            <person name="Cheng J.-F."/>
            <person name="Hugenholtz P."/>
            <person name="Woyke T."/>
            <person name="Wu D."/>
            <person name="Spring S."/>
            <person name="Brambilla E."/>
            <person name="Klenk H.-P."/>
            <person name="Eisen J.A."/>
        </authorList>
    </citation>
    <scope>NUCLEOTIDE SEQUENCE [LARGE SCALE GENOMIC DNA]</scope>
    <source>
        <strain evidence="17 18">DSM 13497</strain>
    </source>
</reference>
<evidence type="ECO:0000256" key="3">
    <source>
        <dbReference type="ARBA" id="ARBA00009400"/>
    </source>
</evidence>
<evidence type="ECO:0000256" key="4">
    <source>
        <dbReference type="ARBA" id="ARBA00011218"/>
    </source>
</evidence>
<protein>
    <recommendedName>
        <fullName evidence="11">Probable nicotinate-nucleotide pyrophosphorylase [carboxylating]</fullName>
        <ecNumber evidence="5">2.4.2.19</ecNumber>
    </recommendedName>
    <alternativeName>
        <fullName evidence="9">Quinolinate phosphoribosyltransferase [decarboxylating]</fullName>
    </alternativeName>
</protein>
<evidence type="ECO:0000256" key="5">
    <source>
        <dbReference type="ARBA" id="ARBA00011944"/>
    </source>
</evidence>
<dbReference type="Proteomes" id="UP000004671">
    <property type="component" value="Chromosome"/>
</dbReference>
<dbReference type="InterPro" id="IPR002638">
    <property type="entry name" value="Quinolinate_PRibosylTrfase_C"/>
</dbReference>
<dbReference type="InterPro" id="IPR013785">
    <property type="entry name" value="Aldolase_TIM"/>
</dbReference>
<dbReference type="Gene3D" id="3.90.1170.20">
    <property type="entry name" value="Quinolinate phosphoribosyl transferase, N-terminal domain"/>
    <property type="match status" value="1"/>
</dbReference>
<comment type="subunit">
    <text evidence="4">Hexamer formed by 3 homodimers.</text>
</comment>
<evidence type="ECO:0000256" key="13">
    <source>
        <dbReference type="PIRSR" id="PIRSR006250-1"/>
    </source>
</evidence>
<evidence type="ECO:0000256" key="10">
    <source>
        <dbReference type="ARBA" id="ARBA00047445"/>
    </source>
</evidence>
<dbReference type="InterPro" id="IPR027277">
    <property type="entry name" value="NadC/ModD"/>
</dbReference>
<dbReference type="eggNOG" id="COG0157">
    <property type="taxonomic scope" value="Bacteria"/>
</dbReference>
<comment type="similarity">
    <text evidence="3 12">Belongs to the NadC/ModD family.</text>
</comment>
<evidence type="ECO:0000256" key="6">
    <source>
        <dbReference type="ARBA" id="ARBA00022642"/>
    </source>
</evidence>
<dbReference type="FunCoup" id="H1XXI2">
    <property type="interactions" value="536"/>
</dbReference>
<dbReference type="AlphaFoldDB" id="H1XXI2"/>
<keyword evidence="18" id="KW-1185">Reference proteome</keyword>
<dbReference type="CDD" id="cd01572">
    <property type="entry name" value="QPRTase"/>
    <property type="match status" value="1"/>
</dbReference>
<dbReference type="SUPFAM" id="SSF51690">
    <property type="entry name" value="Nicotinate/Quinolinate PRTase C-terminal domain-like"/>
    <property type="match status" value="1"/>
</dbReference>
<dbReference type="PANTHER" id="PTHR32179">
    <property type="entry name" value="NICOTINATE-NUCLEOTIDE PYROPHOSPHORYLASE [CARBOXYLATING]"/>
    <property type="match status" value="1"/>
</dbReference>
<accession>H1XXI2</accession>
<dbReference type="EC" id="2.4.2.19" evidence="5"/>
<feature type="binding site" evidence="13">
    <location>
        <begin position="128"/>
        <end position="130"/>
    </location>
    <ligand>
        <name>substrate</name>
    </ligand>
</feature>
<organism evidence="17 18">
    <name type="scientific">Caldithrix abyssi DSM 13497</name>
    <dbReference type="NCBI Taxonomy" id="880073"/>
    <lineage>
        <taxon>Bacteria</taxon>
        <taxon>Pseudomonadati</taxon>
        <taxon>Calditrichota</taxon>
        <taxon>Calditrichia</taxon>
        <taxon>Calditrichales</taxon>
        <taxon>Calditrichaceae</taxon>
        <taxon>Caldithrix</taxon>
    </lineage>
</organism>
<sequence>MNDWHNLVKLALAEDIGDGDVTTDCTITEDKEIVARLLAKSDGIIAGLEVFLACFQELDPSIQFKWNKSDGDAVRPGEKIALLKGKARAILTAERTALNFLQRMSGIATLTRQMVEAVKGTRAKILDTRKTAPGLRYFDKWAVRIGGGQNHRFGLYDMVLIKDNHIVACGGIRQAVERVRVCDKKQRLIEVEVKNLDELREAIDSGVDRILLDNMSPETMKQAVGICGGRIPLEASGNVTIETVRPIAESGVDFISVGALTHSVKALDVSLIV</sequence>
<dbReference type="PaxDb" id="880073-Calab_3507"/>
<evidence type="ECO:0000313" key="19">
    <source>
        <dbReference type="Proteomes" id="UP000183868"/>
    </source>
</evidence>
<comment type="function">
    <text evidence="1">Involved in the catabolism of quinolinic acid (QA).</text>
</comment>
<evidence type="ECO:0000313" key="18">
    <source>
        <dbReference type="Proteomes" id="UP000004671"/>
    </source>
</evidence>
<keyword evidence="8 12" id="KW-0808">Transferase</keyword>
<dbReference type="FunFam" id="3.20.20.70:FF:000030">
    <property type="entry name" value="Nicotinate-nucleotide pyrophosphorylase, carboxylating"/>
    <property type="match status" value="1"/>
</dbReference>
<evidence type="ECO:0000259" key="14">
    <source>
        <dbReference type="Pfam" id="PF01729"/>
    </source>
</evidence>
<feature type="binding site" evidence="13">
    <location>
        <position position="152"/>
    </location>
    <ligand>
        <name>substrate</name>
    </ligand>
</feature>
<evidence type="ECO:0000259" key="15">
    <source>
        <dbReference type="Pfam" id="PF02749"/>
    </source>
</evidence>
<dbReference type="EMBL" id="CP018099">
    <property type="protein sequence ID" value="APF19189.1"/>
    <property type="molecule type" value="Genomic_DNA"/>
</dbReference>
<feature type="domain" description="Quinolinate phosphoribosyl transferase C-terminal" evidence="14">
    <location>
        <begin position="107"/>
        <end position="271"/>
    </location>
</feature>
<feature type="binding site" evidence="13">
    <location>
        <begin position="257"/>
        <end position="259"/>
    </location>
    <ligand>
        <name>substrate</name>
    </ligand>
</feature>
<dbReference type="PIRSF" id="PIRSF006250">
    <property type="entry name" value="NadC_ModD"/>
    <property type="match status" value="1"/>
</dbReference>
<dbReference type="Gene3D" id="3.20.20.70">
    <property type="entry name" value="Aldolase class I"/>
    <property type="match status" value="1"/>
</dbReference>
<dbReference type="InterPro" id="IPR004393">
    <property type="entry name" value="NadC"/>
</dbReference>
<dbReference type="SUPFAM" id="SSF54675">
    <property type="entry name" value="Nicotinate/Quinolinate PRTase N-terminal domain-like"/>
    <property type="match status" value="1"/>
</dbReference>
<keyword evidence="7 12" id="KW-0328">Glycosyltransferase</keyword>
<dbReference type="GO" id="GO:0004514">
    <property type="term" value="F:nicotinate-nucleotide diphosphorylase (carboxylating) activity"/>
    <property type="evidence" value="ECO:0007669"/>
    <property type="project" value="UniProtKB-EC"/>
</dbReference>
<dbReference type="STRING" id="880073.Cabys_2440"/>
<dbReference type="InParanoid" id="H1XXI2"/>
<feature type="binding site" evidence="13">
    <location>
        <position position="213"/>
    </location>
    <ligand>
        <name>substrate</name>
    </ligand>
</feature>
<dbReference type="OrthoDB" id="9782546at2"/>
<dbReference type="RefSeq" id="WP_006930592.1">
    <property type="nucleotide sequence ID" value="NZ_CM001402.1"/>
</dbReference>
<evidence type="ECO:0000256" key="9">
    <source>
        <dbReference type="ARBA" id="ARBA00033102"/>
    </source>
</evidence>
<evidence type="ECO:0000256" key="7">
    <source>
        <dbReference type="ARBA" id="ARBA00022676"/>
    </source>
</evidence>
<dbReference type="Pfam" id="PF01729">
    <property type="entry name" value="QRPTase_C"/>
    <property type="match status" value="1"/>
</dbReference>
<dbReference type="NCBIfam" id="TIGR00078">
    <property type="entry name" value="nadC"/>
    <property type="match status" value="1"/>
</dbReference>
<dbReference type="GO" id="GO:0009435">
    <property type="term" value="P:NAD+ biosynthetic process"/>
    <property type="evidence" value="ECO:0007669"/>
    <property type="project" value="UniProtKB-UniPathway"/>
</dbReference>
<gene>
    <name evidence="16" type="ORF">Cabys_2440</name>
    <name evidence="17" type="ORF">Calab_3507</name>
</gene>
<evidence type="ECO:0000313" key="17">
    <source>
        <dbReference type="EMBL" id="EHO43106.1"/>
    </source>
</evidence>
<dbReference type="GO" id="GO:0005737">
    <property type="term" value="C:cytoplasm"/>
    <property type="evidence" value="ECO:0007669"/>
    <property type="project" value="TreeGrafter"/>
</dbReference>
<evidence type="ECO:0000313" key="16">
    <source>
        <dbReference type="EMBL" id="APF19189.1"/>
    </source>
</evidence>
<comment type="pathway">
    <text evidence="2">Cofactor biosynthesis; NAD(+) biosynthesis; nicotinate D-ribonucleotide from quinolinate: step 1/1.</text>
</comment>
<dbReference type="UniPathway" id="UPA00253">
    <property type="reaction ID" value="UER00331"/>
</dbReference>
<dbReference type="Proteomes" id="UP000183868">
    <property type="component" value="Chromosome"/>
</dbReference>
<feature type="domain" description="Quinolinate phosphoribosyl transferase N-terminal" evidence="15">
    <location>
        <begin position="20"/>
        <end position="105"/>
    </location>
</feature>
<dbReference type="InterPro" id="IPR037128">
    <property type="entry name" value="Quinolinate_PRibosylTase_N_sf"/>
</dbReference>
<feature type="binding site" evidence="13">
    <location>
        <position position="192"/>
    </location>
    <ligand>
        <name>substrate</name>
    </ligand>
</feature>
<dbReference type="InterPro" id="IPR036068">
    <property type="entry name" value="Nicotinate_pribotase-like_C"/>
</dbReference>
<name>H1XXI2_CALAY</name>
<dbReference type="PANTHER" id="PTHR32179:SF3">
    <property type="entry name" value="NICOTINATE-NUCLEOTIDE PYROPHOSPHORYLASE [CARBOXYLATING]"/>
    <property type="match status" value="1"/>
</dbReference>
<feature type="binding site" evidence="13">
    <location>
        <position position="95"/>
    </location>
    <ligand>
        <name>substrate</name>
    </ligand>
</feature>
<evidence type="ECO:0000256" key="2">
    <source>
        <dbReference type="ARBA" id="ARBA00004893"/>
    </source>
</evidence>
<dbReference type="InterPro" id="IPR022412">
    <property type="entry name" value="Quinolinate_PRibosylTrfase_N"/>
</dbReference>
<evidence type="ECO:0000256" key="8">
    <source>
        <dbReference type="ARBA" id="ARBA00022679"/>
    </source>
</evidence>
<evidence type="ECO:0000256" key="12">
    <source>
        <dbReference type="PIRNR" id="PIRNR006250"/>
    </source>
</evidence>